<evidence type="ECO:0000313" key="2">
    <source>
        <dbReference type="Proteomes" id="UP000191931"/>
    </source>
</evidence>
<protein>
    <submittedName>
        <fullName evidence="1">Uncharacterized protein</fullName>
    </submittedName>
</protein>
<dbReference type="STRING" id="1246637.MTBBW1_1280013"/>
<sequence>MPSEFRGDAVNLLKIMTGNFDPVSSHSIEEVADLYDREKDVPSKIRQAMMLASRLSCEKPDDGNRYWQELKIMVENQELQPELQGEFYQGMSNICRSYSNACKSYEEEGCRAKYLKKAMDSFDRKNRNLEQGLWVRVELAGISSEKFDDRSAWLDEAVETANLLDLSDDIFSIINIARSHLYEEKSKIYVKDLNDYLDLAEKHLIAAMDSNRESLNVYQKRDVQIKLINFYIRNNRKEKALDKTISWISNQDVSIYQGGRIQNDLNYIATQLLMNSDTDKALFHLERVMPVNGADKVELALARILMNEKRGIQVSEKKLNEIKEYVKEVENEYEWASLSSYINFKNNNEDDALDGTESSFSEQYPLSKEWYLKMGEMIARDEFSFVADKLQLYSENTL</sequence>
<evidence type="ECO:0000313" key="1">
    <source>
        <dbReference type="EMBL" id="SLM28210.1"/>
    </source>
</evidence>
<accession>A0A1W1H6U4</accession>
<dbReference type="EMBL" id="FWEV01000033">
    <property type="protein sequence ID" value="SLM28210.1"/>
    <property type="molecule type" value="Genomic_DNA"/>
</dbReference>
<reference evidence="1 2" key="1">
    <citation type="submission" date="2017-03" db="EMBL/GenBank/DDBJ databases">
        <authorList>
            <person name="Afonso C.L."/>
            <person name="Miller P.J."/>
            <person name="Scott M.A."/>
            <person name="Spackman E."/>
            <person name="Goraichik I."/>
            <person name="Dimitrov K.M."/>
            <person name="Suarez D.L."/>
            <person name="Swayne D.E."/>
        </authorList>
    </citation>
    <scope>NUCLEOTIDE SEQUENCE [LARGE SCALE GENOMIC DNA]</scope>
    <source>
        <strain evidence="1">PRJEB14757</strain>
    </source>
</reference>
<keyword evidence="2" id="KW-1185">Reference proteome</keyword>
<gene>
    <name evidence="1" type="ORF">MTBBW1_1280013</name>
</gene>
<organism evidence="1 2">
    <name type="scientific">Desulfamplus magnetovallimortis</name>
    <dbReference type="NCBI Taxonomy" id="1246637"/>
    <lineage>
        <taxon>Bacteria</taxon>
        <taxon>Pseudomonadati</taxon>
        <taxon>Thermodesulfobacteriota</taxon>
        <taxon>Desulfobacteria</taxon>
        <taxon>Desulfobacterales</taxon>
        <taxon>Desulfobacteraceae</taxon>
        <taxon>Desulfamplus</taxon>
    </lineage>
</organism>
<dbReference type="Proteomes" id="UP000191931">
    <property type="component" value="Unassembled WGS sequence"/>
</dbReference>
<proteinExistence type="predicted"/>
<dbReference type="AlphaFoldDB" id="A0A1W1H6U4"/>
<name>A0A1W1H6U4_9BACT</name>